<evidence type="ECO:0008006" key="3">
    <source>
        <dbReference type="Google" id="ProtNLM"/>
    </source>
</evidence>
<comment type="caution">
    <text evidence="1">The sequence shown here is derived from an EMBL/GenBank/DDBJ whole genome shotgun (WGS) entry which is preliminary data.</text>
</comment>
<reference evidence="2" key="1">
    <citation type="journal article" date="2019" name="Int. J. Syst. Evol. Microbiol.">
        <title>The Global Catalogue of Microorganisms (GCM) 10K type strain sequencing project: providing services to taxonomists for standard genome sequencing and annotation.</title>
        <authorList>
            <consortium name="The Broad Institute Genomics Platform"/>
            <consortium name="The Broad Institute Genome Sequencing Center for Infectious Disease"/>
            <person name="Wu L."/>
            <person name="Ma J."/>
        </authorList>
    </citation>
    <scope>NUCLEOTIDE SEQUENCE [LARGE SCALE GENOMIC DNA]</scope>
    <source>
        <strain evidence="2">CCUG 55491</strain>
    </source>
</reference>
<accession>A0ABW2YN29</accession>
<name>A0ABW2YN29_9GAMM</name>
<sequence length="136" mass="14904">MDLLLTHPDSLRSVWTDVRAGLEQMPAEDWIAEDVYHAIKTGDAALHIAVGDAGFAGFLIMLKRQTEFTKQPTLHIWLAYNHGGADVIAAGESLIKQTAANIGATKITFGSPRLGWAKRYPLVTATYEIPKNMEAI</sequence>
<keyword evidence="2" id="KW-1185">Reference proteome</keyword>
<evidence type="ECO:0000313" key="2">
    <source>
        <dbReference type="Proteomes" id="UP001597090"/>
    </source>
</evidence>
<protein>
    <recommendedName>
        <fullName evidence="3">GNAT family N-acetyltransferase</fullName>
    </recommendedName>
</protein>
<proteinExistence type="predicted"/>
<dbReference type="RefSeq" id="WP_386811164.1">
    <property type="nucleotide sequence ID" value="NZ_JBHTIH010000002.1"/>
</dbReference>
<organism evidence="1 2">
    <name type="scientific">Lysobacter koreensis</name>
    <dbReference type="NCBI Taxonomy" id="266122"/>
    <lineage>
        <taxon>Bacteria</taxon>
        <taxon>Pseudomonadati</taxon>
        <taxon>Pseudomonadota</taxon>
        <taxon>Gammaproteobacteria</taxon>
        <taxon>Lysobacterales</taxon>
        <taxon>Lysobacteraceae</taxon>
        <taxon>Lysobacter</taxon>
    </lineage>
</organism>
<dbReference type="EMBL" id="JBHTIH010000002">
    <property type="protein sequence ID" value="MFD0738231.1"/>
    <property type="molecule type" value="Genomic_DNA"/>
</dbReference>
<dbReference type="Proteomes" id="UP001597090">
    <property type="component" value="Unassembled WGS sequence"/>
</dbReference>
<gene>
    <name evidence="1" type="ORF">ACFQZQ_02865</name>
</gene>
<evidence type="ECO:0000313" key="1">
    <source>
        <dbReference type="EMBL" id="MFD0738231.1"/>
    </source>
</evidence>